<feature type="region of interest" description="Disordered" evidence="4">
    <location>
        <begin position="555"/>
        <end position="581"/>
    </location>
</feature>
<feature type="domain" description="Helicase C-terminal" evidence="6">
    <location>
        <begin position="364"/>
        <end position="531"/>
    </location>
</feature>
<dbReference type="FunFam" id="3.40.50.10810:FF:000094">
    <property type="entry name" value="DNA excision repair protein ERCC-6"/>
    <property type="match status" value="1"/>
</dbReference>
<evidence type="ECO:0000256" key="4">
    <source>
        <dbReference type="SAM" id="MobiDB-lite"/>
    </source>
</evidence>
<dbReference type="InterPro" id="IPR014001">
    <property type="entry name" value="Helicase_ATP-bd"/>
</dbReference>
<protein>
    <submittedName>
        <fullName evidence="7">SNF2 family N-terminal domain-containing protein</fullName>
    </submittedName>
</protein>
<evidence type="ECO:0000256" key="2">
    <source>
        <dbReference type="ARBA" id="ARBA00022801"/>
    </source>
</evidence>
<dbReference type="GO" id="GO:0006283">
    <property type="term" value="P:transcription-coupled nucleotide-excision repair"/>
    <property type="evidence" value="ECO:0007669"/>
    <property type="project" value="TreeGrafter"/>
</dbReference>
<dbReference type="PANTHER" id="PTHR45629:SF7">
    <property type="entry name" value="DNA EXCISION REPAIR PROTEIN ERCC-6-RELATED"/>
    <property type="match status" value="1"/>
</dbReference>
<keyword evidence="1" id="KW-0547">Nucleotide-binding</keyword>
<dbReference type="GO" id="GO:0008094">
    <property type="term" value="F:ATP-dependent activity, acting on DNA"/>
    <property type="evidence" value="ECO:0007669"/>
    <property type="project" value="TreeGrafter"/>
</dbReference>
<dbReference type="GO" id="GO:0005524">
    <property type="term" value="F:ATP binding"/>
    <property type="evidence" value="ECO:0007669"/>
    <property type="project" value="InterPro"/>
</dbReference>
<keyword evidence="3" id="KW-0067">ATP-binding</keyword>
<dbReference type="EMBL" id="KZ992734">
    <property type="protein sequence ID" value="RKP07335.1"/>
    <property type="molecule type" value="Genomic_DNA"/>
</dbReference>
<evidence type="ECO:0000259" key="6">
    <source>
        <dbReference type="PROSITE" id="PS51194"/>
    </source>
</evidence>
<dbReference type="PANTHER" id="PTHR45629">
    <property type="entry name" value="SNF2/RAD54 FAMILY MEMBER"/>
    <property type="match status" value="1"/>
</dbReference>
<dbReference type="CDD" id="cd18793">
    <property type="entry name" value="SF2_C_SNF"/>
    <property type="match status" value="1"/>
</dbReference>
<dbReference type="CDD" id="cd18000">
    <property type="entry name" value="DEXHc_ERCC6"/>
    <property type="match status" value="1"/>
</dbReference>
<dbReference type="Gene3D" id="1.20.120.850">
    <property type="entry name" value="SWI2/SNF2 ATPases, N-terminal domain"/>
    <property type="match status" value="1"/>
</dbReference>
<dbReference type="SMART" id="SM00487">
    <property type="entry name" value="DEXDc"/>
    <property type="match status" value="1"/>
</dbReference>
<evidence type="ECO:0000259" key="5">
    <source>
        <dbReference type="PROSITE" id="PS51192"/>
    </source>
</evidence>
<dbReference type="GO" id="GO:0005634">
    <property type="term" value="C:nucleus"/>
    <property type="evidence" value="ECO:0007669"/>
    <property type="project" value="TreeGrafter"/>
</dbReference>
<organism evidence="7 8">
    <name type="scientific">Thamnocephalis sphaerospora</name>
    <dbReference type="NCBI Taxonomy" id="78915"/>
    <lineage>
        <taxon>Eukaryota</taxon>
        <taxon>Fungi</taxon>
        <taxon>Fungi incertae sedis</taxon>
        <taxon>Zoopagomycota</taxon>
        <taxon>Zoopagomycotina</taxon>
        <taxon>Zoopagomycetes</taxon>
        <taxon>Zoopagales</taxon>
        <taxon>Sigmoideomycetaceae</taxon>
        <taxon>Thamnocephalis</taxon>
    </lineage>
</organism>
<dbReference type="Gene3D" id="3.40.50.10810">
    <property type="entry name" value="Tandem AAA-ATPase domain"/>
    <property type="match status" value="1"/>
</dbReference>
<dbReference type="PROSITE" id="PS51194">
    <property type="entry name" value="HELICASE_CTER"/>
    <property type="match status" value="1"/>
</dbReference>
<dbReference type="PROSITE" id="PS51192">
    <property type="entry name" value="HELICASE_ATP_BIND_1"/>
    <property type="match status" value="1"/>
</dbReference>
<dbReference type="InterPro" id="IPR038718">
    <property type="entry name" value="SNF2-like_sf"/>
</dbReference>
<keyword evidence="2" id="KW-0378">Hydrolase</keyword>
<proteinExistence type="predicted"/>
<feature type="non-terminal residue" evidence="7">
    <location>
        <position position="1"/>
    </location>
</feature>
<dbReference type="AlphaFoldDB" id="A0A4P9XN49"/>
<dbReference type="InterPro" id="IPR001650">
    <property type="entry name" value="Helicase_C-like"/>
</dbReference>
<dbReference type="Proteomes" id="UP000271241">
    <property type="component" value="Unassembled WGS sequence"/>
</dbReference>
<evidence type="ECO:0000256" key="3">
    <source>
        <dbReference type="ARBA" id="ARBA00022840"/>
    </source>
</evidence>
<dbReference type="Pfam" id="PF00271">
    <property type="entry name" value="Helicase_C"/>
    <property type="match status" value="1"/>
</dbReference>
<dbReference type="SMART" id="SM00490">
    <property type="entry name" value="HELICc"/>
    <property type="match status" value="1"/>
</dbReference>
<dbReference type="SUPFAM" id="SSF52540">
    <property type="entry name" value="P-loop containing nucleoside triphosphate hydrolases"/>
    <property type="match status" value="2"/>
</dbReference>
<feature type="domain" description="Helicase ATP-binding" evidence="5">
    <location>
        <begin position="39"/>
        <end position="227"/>
    </location>
</feature>
<name>A0A4P9XN49_9FUNG</name>
<dbReference type="OrthoDB" id="413460at2759"/>
<dbReference type="InterPro" id="IPR000330">
    <property type="entry name" value="SNF2_N"/>
</dbReference>
<dbReference type="STRING" id="78915.A0A4P9XN49"/>
<gene>
    <name evidence="7" type="ORF">THASP1DRAFT_17209</name>
</gene>
<dbReference type="Gene3D" id="3.40.50.300">
    <property type="entry name" value="P-loop containing nucleotide triphosphate hydrolases"/>
    <property type="match status" value="1"/>
</dbReference>
<evidence type="ECO:0000256" key="1">
    <source>
        <dbReference type="ARBA" id="ARBA00022741"/>
    </source>
</evidence>
<reference evidence="8" key="1">
    <citation type="journal article" date="2018" name="Nat. Microbiol.">
        <title>Leveraging single-cell genomics to expand the fungal tree of life.</title>
        <authorList>
            <person name="Ahrendt S.R."/>
            <person name="Quandt C.A."/>
            <person name="Ciobanu D."/>
            <person name="Clum A."/>
            <person name="Salamov A."/>
            <person name="Andreopoulos B."/>
            <person name="Cheng J.F."/>
            <person name="Woyke T."/>
            <person name="Pelin A."/>
            <person name="Henrissat B."/>
            <person name="Reynolds N.K."/>
            <person name="Benny G.L."/>
            <person name="Smith M.E."/>
            <person name="James T.Y."/>
            <person name="Grigoriev I.V."/>
        </authorList>
    </citation>
    <scope>NUCLEOTIDE SEQUENCE [LARGE SCALE GENOMIC DNA]</scope>
    <source>
        <strain evidence="8">RSA 1356</strain>
    </source>
</reference>
<evidence type="ECO:0000313" key="8">
    <source>
        <dbReference type="Proteomes" id="UP000271241"/>
    </source>
</evidence>
<dbReference type="InterPro" id="IPR049730">
    <property type="entry name" value="SNF2/RAD54-like_C"/>
</dbReference>
<keyword evidence="8" id="KW-1185">Reference proteome</keyword>
<evidence type="ECO:0000313" key="7">
    <source>
        <dbReference type="EMBL" id="RKP07335.1"/>
    </source>
</evidence>
<dbReference type="InterPro" id="IPR027417">
    <property type="entry name" value="P-loop_NTPase"/>
</dbReference>
<dbReference type="GO" id="GO:0016787">
    <property type="term" value="F:hydrolase activity"/>
    <property type="evidence" value="ECO:0007669"/>
    <property type="project" value="UniProtKB-KW"/>
</dbReference>
<accession>A0A4P9XN49</accession>
<dbReference type="Pfam" id="PF00176">
    <property type="entry name" value="SNF2-rel_dom"/>
    <property type="match status" value="1"/>
</dbReference>
<sequence length="704" mass="78924">PHPLFGEARVADGLRLPGEIYTSLFEYQRTCKLGIKWLWELHQQETGGILGDEMGLGKTVQIVSFLAGMMYSGKMRGPTLVLCPATMLDQWASEFNRWWPPMRAVILHASGSALATSADSEPVHSPVTAKTGKRMNALAERLVQRVFDNGHVLLVTYEGLRRFQSVLLARKWFYTILDEGHKIRNPEAEITVVCKQLNTPHRIIVTGTPIQNNLTELWSLFDFVYPGRLGTLPVFESQFAIPINLGGYANASLLQVEIAYKCASVLRDLVKPYLLKRTKAAVAKDLPQKTEHVLLCRLTPIQRQAYEAFLRSKEMDSIIQGDKHILYGIDVVKKICNHPDLLEVRQASVRSICGSPERSGKMQVLSSLLDHWKTGKHRVLLFSQTRQMLDILERMVEHKGAHNPFARCLTYRRMDGGTPVQARAPLIYEFNHNSDILVFLLTTKVGGLGINLVGADRVVIFDPDWNPSTDVQARERAWRLGQTRDVAIYRLITAGTIEEKIYHRQIFKHYLSRKILNDPKQRRFFKVHDLRDLFTLSADAAATETGELFEGVEVAPPERRSAASTETGKQAAPQKQHRTAQSMSDAVNELAISGIGGISEYVPETQHEDTFNEAGEEDLLQQLFKMSGVKTIIKHDNIMDADDQEASLVEREGKQPTKACIHLPDTYGVCVAALFARQAATALREAGKKQGMCALSLPFSALHA</sequence>
<dbReference type="InterPro" id="IPR050496">
    <property type="entry name" value="SNF2_RAD54_helicase_repair"/>
</dbReference>